<gene>
    <name evidence="9" type="ORF">DICVIV_06214</name>
</gene>
<evidence type="ECO:0000313" key="10">
    <source>
        <dbReference type="Proteomes" id="UP000053766"/>
    </source>
</evidence>
<sequence length="427" mass="49856">MGSKSRRVRKVSMERSAGFGTESSTLKEYELDSIGVDDFSKFKDENQNQKPLLTGTYFEDDFEDEDSDKELQIALREGLIKSDQLNYIALKKRPIIKKCAEIREKIAEFAEKLPWIETLDITTKSELTKEMINSDFDREMQLVLHECCSYHQAEKAVQLAVPRLLSLGVKVIRPSDYYAEMAKSDGHMQKVRQRLLTIQKGKERQEALRKIREEKKYAAMVKKELLEKRSNEKKLLLDAVKKHRKGMKQQLEEMLNNAKKMGLNQADDTVDSSLKNTLKKSYGKKNARSFDVKKWKNEKFGYGGKKKGSKRNNKERIRLDGRFYQINGPFLMDSQFEAMKRKTRRERKKTKLNTTLVEYSEEIATLERLARRIREAGLSVGLFSTQVHHDNNRVARNAVQELMEKRFHMYRPQAIITNEIVVVEDNR</sequence>
<dbReference type="GO" id="GO:0030687">
    <property type="term" value="C:preribosome, large subunit precursor"/>
    <property type="evidence" value="ECO:0007669"/>
    <property type="project" value="TreeGrafter"/>
</dbReference>
<keyword evidence="10" id="KW-1185">Reference proteome</keyword>
<feature type="coiled-coil region" evidence="7">
    <location>
        <begin position="349"/>
        <end position="376"/>
    </location>
</feature>
<feature type="compositionally biased region" description="Basic residues" evidence="8">
    <location>
        <begin position="1"/>
        <end position="10"/>
    </location>
</feature>
<feature type="region of interest" description="Disordered" evidence="8">
    <location>
        <begin position="1"/>
        <end position="21"/>
    </location>
</feature>
<dbReference type="GO" id="GO:0005730">
    <property type="term" value="C:nucleolus"/>
    <property type="evidence" value="ECO:0007669"/>
    <property type="project" value="UniProtKB-SubCell"/>
</dbReference>
<dbReference type="EMBL" id="KN716296">
    <property type="protein sequence ID" value="KJH47690.1"/>
    <property type="molecule type" value="Genomic_DNA"/>
</dbReference>
<evidence type="ECO:0000256" key="5">
    <source>
        <dbReference type="ARBA" id="ARBA00023054"/>
    </source>
</evidence>
<protein>
    <submittedName>
        <fullName evidence="9">Eukaryotic rRNA processing protein EBP2</fullName>
    </submittedName>
</protein>
<evidence type="ECO:0000256" key="8">
    <source>
        <dbReference type="SAM" id="MobiDB-lite"/>
    </source>
</evidence>
<evidence type="ECO:0000256" key="2">
    <source>
        <dbReference type="ARBA" id="ARBA00004604"/>
    </source>
</evidence>
<dbReference type="AlphaFoldDB" id="A0A0D8XT60"/>
<proteinExistence type="inferred from homology"/>
<dbReference type="OrthoDB" id="443772at2759"/>
<comment type="subcellular location">
    <subcellularLocation>
        <location evidence="2">Nucleus</location>
        <location evidence="2">Nucleolus</location>
    </subcellularLocation>
</comment>
<reference evidence="9 10" key="1">
    <citation type="submission" date="2013-11" db="EMBL/GenBank/DDBJ databases">
        <title>Draft genome of the bovine lungworm Dictyocaulus viviparus.</title>
        <authorList>
            <person name="Mitreva M."/>
        </authorList>
    </citation>
    <scope>NUCLEOTIDE SEQUENCE [LARGE SCALE GENOMIC DNA]</scope>
    <source>
        <strain evidence="9 10">HannoverDv2000</strain>
    </source>
</reference>
<keyword evidence="4" id="KW-0690">Ribosome biogenesis</keyword>
<dbReference type="GO" id="GO:0034399">
    <property type="term" value="C:nuclear periphery"/>
    <property type="evidence" value="ECO:0007669"/>
    <property type="project" value="TreeGrafter"/>
</dbReference>
<dbReference type="PANTHER" id="PTHR13028:SF0">
    <property type="entry name" value="RRNA-PROCESSING PROTEIN EBP2-RELATED"/>
    <property type="match status" value="1"/>
</dbReference>
<evidence type="ECO:0000256" key="6">
    <source>
        <dbReference type="ARBA" id="ARBA00023242"/>
    </source>
</evidence>
<keyword evidence="5 7" id="KW-0175">Coiled coil</keyword>
<dbReference type="STRING" id="29172.A0A0D8XT60"/>
<evidence type="ECO:0000256" key="3">
    <source>
        <dbReference type="ARBA" id="ARBA00007336"/>
    </source>
</evidence>
<dbReference type="Pfam" id="PF05890">
    <property type="entry name" value="Ebp2"/>
    <property type="match status" value="1"/>
</dbReference>
<comment type="function">
    <text evidence="1">Required for the processing of the 27S pre-rRNA.</text>
</comment>
<organism evidence="9 10">
    <name type="scientific">Dictyocaulus viviparus</name>
    <name type="common">Bovine lungworm</name>
    <dbReference type="NCBI Taxonomy" id="29172"/>
    <lineage>
        <taxon>Eukaryota</taxon>
        <taxon>Metazoa</taxon>
        <taxon>Ecdysozoa</taxon>
        <taxon>Nematoda</taxon>
        <taxon>Chromadorea</taxon>
        <taxon>Rhabditida</taxon>
        <taxon>Rhabditina</taxon>
        <taxon>Rhabditomorpha</taxon>
        <taxon>Strongyloidea</taxon>
        <taxon>Metastrongylidae</taxon>
        <taxon>Dictyocaulus</taxon>
    </lineage>
</organism>
<name>A0A0D8XT60_DICVI</name>
<keyword evidence="6" id="KW-0539">Nucleus</keyword>
<dbReference type="InterPro" id="IPR008610">
    <property type="entry name" value="Ebp2"/>
</dbReference>
<evidence type="ECO:0000313" key="9">
    <source>
        <dbReference type="EMBL" id="KJH47690.1"/>
    </source>
</evidence>
<evidence type="ECO:0000256" key="1">
    <source>
        <dbReference type="ARBA" id="ARBA00003387"/>
    </source>
</evidence>
<accession>A0A0D8XT60</accession>
<dbReference type="Proteomes" id="UP000053766">
    <property type="component" value="Unassembled WGS sequence"/>
</dbReference>
<comment type="similarity">
    <text evidence="3">Belongs to the EBP2 family.</text>
</comment>
<dbReference type="GO" id="GO:0042273">
    <property type="term" value="P:ribosomal large subunit biogenesis"/>
    <property type="evidence" value="ECO:0007669"/>
    <property type="project" value="TreeGrafter"/>
</dbReference>
<reference evidence="10" key="2">
    <citation type="journal article" date="2016" name="Sci. Rep.">
        <title>Dictyocaulus viviparus genome, variome and transcriptome elucidate lungworm biology and support future intervention.</title>
        <authorList>
            <person name="McNulty S.N."/>
            <person name="Strube C."/>
            <person name="Rosa B.A."/>
            <person name="Martin J.C."/>
            <person name="Tyagi R."/>
            <person name="Choi Y.J."/>
            <person name="Wang Q."/>
            <person name="Hallsworth Pepin K."/>
            <person name="Zhang X."/>
            <person name="Ozersky P."/>
            <person name="Wilson R.K."/>
            <person name="Sternberg P.W."/>
            <person name="Gasser R.B."/>
            <person name="Mitreva M."/>
        </authorList>
    </citation>
    <scope>NUCLEOTIDE SEQUENCE [LARGE SCALE GENOMIC DNA]</scope>
    <source>
        <strain evidence="10">HannoverDv2000</strain>
    </source>
</reference>
<evidence type="ECO:0000256" key="4">
    <source>
        <dbReference type="ARBA" id="ARBA00022517"/>
    </source>
</evidence>
<evidence type="ECO:0000256" key="7">
    <source>
        <dbReference type="SAM" id="Coils"/>
    </source>
</evidence>
<dbReference type="PANTHER" id="PTHR13028">
    <property type="entry name" value="RRNA PROCESSING PROTEIN EBNA1-BINDING PROTEIN-RELATED"/>
    <property type="match status" value="1"/>
</dbReference>
<dbReference type="GO" id="GO:0006364">
    <property type="term" value="P:rRNA processing"/>
    <property type="evidence" value="ECO:0007669"/>
    <property type="project" value="TreeGrafter"/>
</dbReference>